<evidence type="ECO:0000259" key="5">
    <source>
        <dbReference type="SMART" id="SM00839"/>
    </source>
</evidence>
<dbReference type="Pfam" id="PF00208">
    <property type="entry name" value="ELFV_dehydrog"/>
    <property type="match status" value="1"/>
</dbReference>
<dbReference type="PANTHER" id="PTHR42722">
    <property type="entry name" value="LEUCINE DEHYDROGENASE"/>
    <property type="match status" value="1"/>
</dbReference>
<accession>A0A0D3J2Y9</accession>
<dbReference type="SUPFAM" id="SSF51735">
    <property type="entry name" value="NAD(P)-binding Rossmann-fold domains"/>
    <property type="match status" value="1"/>
</dbReference>
<evidence type="ECO:0000256" key="3">
    <source>
        <dbReference type="ARBA" id="ARBA00023027"/>
    </source>
</evidence>
<dbReference type="InterPro" id="IPR036291">
    <property type="entry name" value="NAD(P)-bd_dom_sf"/>
</dbReference>
<reference evidence="6" key="2">
    <citation type="submission" date="2024-10" db="UniProtKB">
        <authorList>
            <consortium name="EnsemblProtists"/>
        </authorList>
    </citation>
    <scope>IDENTIFICATION</scope>
</reference>
<dbReference type="Pfam" id="PF02812">
    <property type="entry name" value="ELFV_dehydrog_N"/>
    <property type="match status" value="1"/>
</dbReference>
<dbReference type="STRING" id="2903.R1EAF8"/>
<dbReference type="SMART" id="SM00839">
    <property type="entry name" value="ELFV_dehydrog"/>
    <property type="match status" value="1"/>
</dbReference>
<evidence type="ECO:0000256" key="4">
    <source>
        <dbReference type="SAM" id="MobiDB-lite"/>
    </source>
</evidence>
<comment type="similarity">
    <text evidence="1">Belongs to the Glu/Leu/Phe/Val dehydrogenases family.</text>
</comment>
<dbReference type="GO" id="GO:0006520">
    <property type="term" value="P:amino acid metabolic process"/>
    <property type="evidence" value="ECO:0007669"/>
    <property type="project" value="InterPro"/>
</dbReference>
<dbReference type="EnsemblProtists" id="EOD17874">
    <property type="protein sequence ID" value="EOD17874"/>
    <property type="gene ID" value="EMIHUDRAFT_65826"/>
</dbReference>
<dbReference type="SUPFAM" id="SSF53223">
    <property type="entry name" value="Aminoacid dehydrogenase-like, N-terminal domain"/>
    <property type="match status" value="1"/>
</dbReference>
<dbReference type="GeneID" id="17263903"/>
<keyword evidence="7" id="KW-1185">Reference proteome</keyword>
<organism evidence="6 7">
    <name type="scientific">Emiliania huxleyi (strain CCMP1516)</name>
    <dbReference type="NCBI Taxonomy" id="280463"/>
    <lineage>
        <taxon>Eukaryota</taxon>
        <taxon>Haptista</taxon>
        <taxon>Haptophyta</taxon>
        <taxon>Prymnesiophyceae</taxon>
        <taxon>Isochrysidales</taxon>
        <taxon>Noelaerhabdaceae</taxon>
        <taxon>Emiliania</taxon>
    </lineage>
</organism>
<dbReference type="PANTHER" id="PTHR42722:SF1">
    <property type="entry name" value="VALINE DEHYDROGENASE"/>
    <property type="match status" value="1"/>
</dbReference>
<reference evidence="7" key="1">
    <citation type="journal article" date="2013" name="Nature">
        <title>Pan genome of the phytoplankton Emiliania underpins its global distribution.</title>
        <authorList>
            <person name="Read B.A."/>
            <person name="Kegel J."/>
            <person name="Klute M.J."/>
            <person name="Kuo A."/>
            <person name="Lefebvre S.C."/>
            <person name="Maumus F."/>
            <person name="Mayer C."/>
            <person name="Miller J."/>
            <person name="Monier A."/>
            <person name="Salamov A."/>
            <person name="Young J."/>
            <person name="Aguilar M."/>
            <person name="Claverie J.M."/>
            <person name="Frickenhaus S."/>
            <person name="Gonzalez K."/>
            <person name="Herman E.K."/>
            <person name="Lin Y.C."/>
            <person name="Napier J."/>
            <person name="Ogata H."/>
            <person name="Sarno A.F."/>
            <person name="Shmutz J."/>
            <person name="Schroeder D."/>
            <person name="de Vargas C."/>
            <person name="Verret F."/>
            <person name="von Dassow P."/>
            <person name="Valentin K."/>
            <person name="Van de Peer Y."/>
            <person name="Wheeler G."/>
            <person name="Dacks J.B."/>
            <person name="Delwiche C.F."/>
            <person name="Dyhrman S.T."/>
            <person name="Glockner G."/>
            <person name="John U."/>
            <person name="Richards T."/>
            <person name="Worden A.Z."/>
            <person name="Zhang X."/>
            <person name="Grigoriev I.V."/>
            <person name="Allen A.E."/>
            <person name="Bidle K."/>
            <person name="Borodovsky M."/>
            <person name="Bowler C."/>
            <person name="Brownlee C."/>
            <person name="Cock J.M."/>
            <person name="Elias M."/>
            <person name="Gladyshev V.N."/>
            <person name="Groth M."/>
            <person name="Guda C."/>
            <person name="Hadaegh A."/>
            <person name="Iglesias-Rodriguez M.D."/>
            <person name="Jenkins J."/>
            <person name="Jones B.M."/>
            <person name="Lawson T."/>
            <person name="Leese F."/>
            <person name="Lindquist E."/>
            <person name="Lobanov A."/>
            <person name="Lomsadze A."/>
            <person name="Malik S.B."/>
            <person name="Marsh M.E."/>
            <person name="Mackinder L."/>
            <person name="Mock T."/>
            <person name="Mueller-Roeber B."/>
            <person name="Pagarete A."/>
            <person name="Parker M."/>
            <person name="Probert I."/>
            <person name="Quesneville H."/>
            <person name="Raines C."/>
            <person name="Rensing S.A."/>
            <person name="Riano-Pachon D.M."/>
            <person name="Richier S."/>
            <person name="Rokitta S."/>
            <person name="Shiraiwa Y."/>
            <person name="Soanes D.M."/>
            <person name="van der Giezen M."/>
            <person name="Wahlund T.M."/>
            <person name="Williams B."/>
            <person name="Wilson W."/>
            <person name="Wolfe G."/>
            <person name="Wurch L.L."/>
        </authorList>
    </citation>
    <scope>NUCLEOTIDE SEQUENCE</scope>
</reference>
<dbReference type="PaxDb" id="2903-EOD17874"/>
<feature type="domain" description="Glutamate/phenylalanine/leucine/valine/L-tryptophan dehydrogenase C-terminal" evidence="5">
    <location>
        <begin position="114"/>
        <end position="256"/>
    </location>
</feature>
<dbReference type="Proteomes" id="UP000013827">
    <property type="component" value="Unassembled WGS sequence"/>
</dbReference>
<evidence type="ECO:0000256" key="2">
    <source>
        <dbReference type="ARBA" id="ARBA00023002"/>
    </source>
</evidence>
<dbReference type="GO" id="GO:0016639">
    <property type="term" value="F:oxidoreductase activity, acting on the CH-NH2 group of donors, NAD or NADP as acceptor"/>
    <property type="evidence" value="ECO:0007669"/>
    <property type="project" value="InterPro"/>
</dbReference>
<keyword evidence="3" id="KW-0520">NAD</keyword>
<sequence length="267" mass="27577">SSSRPGNGGMRLWSYVSGTAAETEASKLALGMEIKHASFNTGFSGAKLVCAAEQPIEAWSGDDKQRLMDAAACMLTELDGAMFTGCDMNTTTEDMDYLAERCPFVLAAVGNPSCCPNAATAHGVLGALDATFGGEVSGKRFVVHGCGNVGRTVALGLVERGAEVLTVDLDAARAVLPGCKMLDAGGEWWATPCDALVPCSASGLLTAKRAGQLQCEAIVGATNLPFASEEAQAVAERELGITFVPEGAARDTRPLGPQSRSEPACDV</sequence>
<dbReference type="HOGENOM" id="CLU_1044251_0_0_1"/>
<name>A0A0D3J2Y9_EMIH1</name>
<dbReference type="InterPro" id="IPR006097">
    <property type="entry name" value="Glu/Leu/Phe/Val/Trp_DH_dimer"/>
</dbReference>
<dbReference type="Gene3D" id="3.40.50.10860">
    <property type="entry name" value="Leucine Dehydrogenase, chain A, domain 1"/>
    <property type="match status" value="1"/>
</dbReference>
<dbReference type="AlphaFoldDB" id="A0A0D3J2Y9"/>
<dbReference type="eggNOG" id="ENOG502S4PP">
    <property type="taxonomic scope" value="Eukaryota"/>
</dbReference>
<dbReference type="RefSeq" id="XP_005770303.1">
    <property type="nucleotide sequence ID" value="XM_005770246.1"/>
</dbReference>
<feature type="region of interest" description="Disordered" evidence="4">
    <location>
        <begin position="246"/>
        <end position="267"/>
    </location>
</feature>
<dbReference type="Gene3D" id="3.40.50.720">
    <property type="entry name" value="NAD(P)-binding Rossmann-like Domain"/>
    <property type="match status" value="1"/>
</dbReference>
<protein>
    <recommendedName>
        <fullName evidence="5">Glutamate/phenylalanine/leucine/valine/L-tryptophan dehydrogenase C-terminal domain-containing protein</fullName>
    </recommendedName>
</protein>
<dbReference type="InterPro" id="IPR046346">
    <property type="entry name" value="Aminoacid_DH-like_N_sf"/>
</dbReference>
<evidence type="ECO:0000313" key="7">
    <source>
        <dbReference type="Proteomes" id="UP000013827"/>
    </source>
</evidence>
<evidence type="ECO:0000256" key="1">
    <source>
        <dbReference type="ARBA" id="ARBA00006382"/>
    </source>
</evidence>
<keyword evidence="2" id="KW-0560">Oxidoreductase</keyword>
<dbReference type="InterPro" id="IPR006096">
    <property type="entry name" value="Glu/Leu/Phe/Val/Trp_DH_C"/>
</dbReference>
<dbReference type="OMA" id="TYVADMD"/>
<proteinExistence type="inferred from homology"/>
<dbReference type="KEGG" id="ehx:EMIHUDRAFT_65826"/>
<evidence type="ECO:0000313" key="6">
    <source>
        <dbReference type="EnsemblProtists" id="EOD17874"/>
    </source>
</evidence>
<dbReference type="InterPro" id="IPR016211">
    <property type="entry name" value="Glu/Phe/Leu/Val/Trp_DH_bac/arc"/>
</dbReference>